<feature type="domain" description="HORMA" evidence="7">
    <location>
        <begin position="1"/>
        <end position="188"/>
    </location>
</feature>
<accession>A0A158Q756</accession>
<name>A0A158Q756_9BILA</name>
<proteinExistence type="predicted"/>
<keyword evidence="8" id="KW-1185">Reference proteome</keyword>
<evidence type="ECO:0000256" key="4">
    <source>
        <dbReference type="ARBA" id="ARBA00023242"/>
    </source>
</evidence>
<dbReference type="GO" id="GO:0051321">
    <property type="term" value="P:meiotic cell cycle"/>
    <property type="evidence" value="ECO:0007669"/>
    <property type="project" value="UniProtKB-KW"/>
</dbReference>
<evidence type="ECO:0000259" key="7">
    <source>
        <dbReference type="PROSITE" id="PS50815"/>
    </source>
</evidence>
<evidence type="ECO:0000256" key="1">
    <source>
        <dbReference type="ARBA" id="ARBA00004123"/>
    </source>
</evidence>
<dbReference type="AlphaFoldDB" id="A0A158Q756"/>
<dbReference type="GO" id="GO:0005634">
    <property type="term" value="C:nucleus"/>
    <property type="evidence" value="ECO:0007669"/>
    <property type="project" value="UniProtKB-SubCell"/>
</dbReference>
<sequence length="450" mass="50255">MGFEIHQYIDVFEDERRWKRNEIGLKCCIATEDTEIGKKLSALLYAVSEAIEKHYLRDFFILVSTDEADNTDEVVEAYTLTFTYADGGGLLVRSPSHEIAVSCESVFQLREEVITLLERLNVLMSALSPIPQSAFPYFKLTYYSSTPNNYEPVGFKSSPTTYHFKKMTSISEIAGTFSTKFESCSVCLESVFFENANEQYEQNTSVEMGKLQMRKRITDETPTGRPRKDRIIVCKEKKPKYDGKTKGRKSKKIMESEDNRSESMNLRISSLETQMVVTDDVSEGNSTEIIESIRASLLEGDSPNESGEVGQVVLSSADAVVSTTDLQKGDFSSEYPGDSEEVPESSGQFATFGSPSGPYINSPRMDSTVSLPTVTELVHREPTFKKDSSPSSGISIITESDITKELFTRRSSNVGTSANAEPKAKKMKISRSKVDYHKVIISIISPRNLH</sequence>
<reference evidence="9" key="1">
    <citation type="submission" date="2016-04" db="UniProtKB">
        <authorList>
            <consortium name="WormBaseParasite"/>
        </authorList>
    </citation>
    <scope>IDENTIFICATION</scope>
</reference>
<dbReference type="PROSITE" id="PS50815">
    <property type="entry name" value="HORMA"/>
    <property type="match status" value="1"/>
</dbReference>
<feature type="region of interest" description="Disordered" evidence="6">
    <location>
        <begin position="325"/>
        <end position="347"/>
    </location>
</feature>
<evidence type="ECO:0000256" key="6">
    <source>
        <dbReference type="SAM" id="MobiDB-lite"/>
    </source>
</evidence>
<organism evidence="8 9">
    <name type="scientific">Elaeophora elaphi</name>
    <dbReference type="NCBI Taxonomy" id="1147741"/>
    <lineage>
        <taxon>Eukaryota</taxon>
        <taxon>Metazoa</taxon>
        <taxon>Ecdysozoa</taxon>
        <taxon>Nematoda</taxon>
        <taxon>Chromadorea</taxon>
        <taxon>Rhabditida</taxon>
        <taxon>Spirurina</taxon>
        <taxon>Spiruromorpha</taxon>
        <taxon>Filarioidea</taxon>
        <taxon>Onchocercidae</taxon>
        <taxon>Elaeophora</taxon>
    </lineage>
</organism>
<dbReference type="STRING" id="1147741.A0A158Q756"/>
<dbReference type="Gene3D" id="3.30.900.10">
    <property type="entry name" value="HORMA domain"/>
    <property type="match status" value="1"/>
</dbReference>
<dbReference type="InterPro" id="IPR036570">
    <property type="entry name" value="HORMA_dom_sf"/>
</dbReference>
<evidence type="ECO:0000256" key="5">
    <source>
        <dbReference type="ARBA" id="ARBA00023254"/>
    </source>
</evidence>
<feature type="compositionally biased region" description="Basic and acidic residues" evidence="6">
    <location>
        <begin position="252"/>
        <end position="261"/>
    </location>
</feature>
<dbReference type="GO" id="GO:0005694">
    <property type="term" value="C:chromosome"/>
    <property type="evidence" value="ECO:0007669"/>
    <property type="project" value="UniProtKB-SubCell"/>
</dbReference>
<evidence type="ECO:0000256" key="2">
    <source>
        <dbReference type="ARBA" id="ARBA00004286"/>
    </source>
</evidence>
<dbReference type="SUPFAM" id="SSF56019">
    <property type="entry name" value="The spindle assembly checkpoint protein mad2"/>
    <property type="match status" value="1"/>
</dbReference>
<evidence type="ECO:0000256" key="3">
    <source>
        <dbReference type="ARBA" id="ARBA00022454"/>
    </source>
</evidence>
<dbReference type="Pfam" id="PF02301">
    <property type="entry name" value="HORMA"/>
    <property type="match status" value="1"/>
</dbReference>
<dbReference type="InterPro" id="IPR003511">
    <property type="entry name" value="HORMA_dom"/>
</dbReference>
<keyword evidence="3" id="KW-0158">Chromosome</keyword>
<comment type="subcellular location">
    <subcellularLocation>
        <location evidence="2">Chromosome</location>
    </subcellularLocation>
    <subcellularLocation>
        <location evidence="1">Nucleus</location>
    </subcellularLocation>
</comment>
<dbReference type="Proteomes" id="UP000050640">
    <property type="component" value="Unplaced"/>
</dbReference>
<keyword evidence="4" id="KW-0539">Nucleus</keyword>
<dbReference type="WBParaSite" id="EEL_0000365001-mRNA-1">
    <property type="protein sequence ID" value="EEL_0000365001-mRNA-1"/>
    <property type="gene ID" value="EEL_0000365001"/>
</dbReference>
<protein>
    <submittedName>
        <fullName evidence="9">HORMA domain-containing protein</fullName>
    </submittedName>
</protein>
<evidence type="ECO:0000313" key="8">
    <source>
        <dbReference type="Proteomes" id="UP000050640"/>
    </source>
</evidence>
<dbReference type="PANTHER" id="PTHR48225:SF7">
    <property type="entry name" value="MEIOSIS-SPECIFIC PROTEIN HOP1"/>
    <property type="match status" value="1"/>
</dbReference>
<evidence type="ECO:0000313" key="9">
    <source>
        <dbReference type="WBParaSite" id="EEL_0000365001-mRNA-1"/>
    </source>
</evidence>
<dbReference type="PANTHER" id="PTHR48225">
    <property type="entry name" value="HORMA DOMAIN-CONTAINING PROTEIN 1"/>
    <property type="match status" value="1"/>
</dbReference>
<keyword evidence="5" id="KW-0469">Meiosis</keyword>
<dbReference type="InterPro" id="IPR051294">
    <property type="entry name" value="HORMA_MeioticProgression"/>
</dbReference>
<feature type="region of interest" description="Disordered" evidence="6">
    <location>
        <begin position="240"/>
        <end position="263"/>
    </location>
</feature>